<dbReference type="Proteomes" id="UP000276133">
    <property type="component" value="Unassembled WGS sequence"/>
</dbReference>
<reference evidence="2 3" key="1">
    <citation type="journal article" date="2018" name="Sci. Rep.">
        <title>Genomic signatures of local adaptation to the degree of environmental predictability in rotifers.</title>
        <authorList>
            <person name="Franch-Gras L."/>
            <person name="Hahn C."/>
            <person name="Garcia-Roger E.M."/>
            <person name="Carmona M.J."/>
            <person name="Serra M."/>
            <person name="Gomez A."/>
        </authorList>
    </citation>
    <scope>NUCLEOTIDE SEQUENCE [LARGE SCALE GENOMIC DNA]</scope>
    <source>
        <strain evidence="2">HYR1</strain>
    </source>
</reference>
<comment type="caution">
    <text evidence="2">The sequence shown here is derived from an EMBL/GenBank/DDBJ whole genome shotgun (WGS) entry which is preliminary data.</text>
</comment>
<feature type="region of interest" description="Disordered" evidence="1">
    <location>
        <begin position="170"/>
        <end position="193"/>
    </location>
</feature>
<gene>
    <name evidence="2" type="ORF">BpHYR1_020148</name>
</gene>
<accession>A0A3M7PYP5</accession>
<evidence type="ECO:0000313" key="3">
    <source>
        <dbReference type="Proteomes" id="UP000276133"/>
    </source>
</evidence>
<evidence type="ECO:0000313" key="2">
    <source>
        <dbReference type="EMBL" id="RNA03841.1"/>
    </source>
</evidence>
<name>A0A3M7PYP5_BRAPC</name>
<dbReference type="AlphaFoldDB" id="A0A3M7PYP5"/>
<proteinExistence type="predicted"/>
<dbReference type="EMBL" id="REGN01008324">
    <property type="protein sequence ID" value="RNA03841.1"/>
    <property type="molecule type" value="Genomic_DNA"/>
</dbReference>
<protein>
    <submittedName>
        <fullName evidence="2">Uncharacterized protein</fullName>
    </submittedName>
</protein>
<keyword evidence="3" id="KW-1185">Reference proteome</keyword>
<organism evidence="2 3">
    <name type="scientific">Brachionus plicatilis</name>
    <name type="common">Marine rotifer</name>
    <name type="synonym">Brachionus muelleri</name>
    <dbReference type="NCBI Taxonomy" id="10195"/>
    <lineage>
        <taxon>Eukaryota</taxon>
        <taxon>Metazoa</taxon>
        <taxon>Spiralia</taxon>
        <taxon>Gnathifera</taxon>
        <taxon>Rotifera</taxon>
        <taxon>Eurotatoria</taxon>
        <taxon>Monogononta</taxon>
        <taxon>Pseudotrocha</taxon>
        <taxon>Ploima</taxon>
        <taxon>Brachionidae</taxon>
        <taxon>Brachionus</taxon>
    </lineage>
</organism>
<evidence type="ECO:0000256" key="1">
    <source>
        <dbReference type="SAM" id="MobiDB-lite"/>
    </source>
</evidence>
<sequence length="329" mass="38905">MIDTIELRNFDFKTKMNRRDSLTIMKQRNEKSKRNESGILRASNSQFDIVTQNVHQKSTLNDTTDPLVPTGSRMLLSNIYIPSQNISHSQPSSRTNLNLDSSKENQIGTVIKRKDKFFRRNILLSLMQKKTHNPLSNKPRPLCLYDFLSLFQKYYLALFTPNIEHIFDSPVNKKPNRTAQKSDRKSKRPNIQHLNVNKVKIPNEHNYKNDSELNYDEIVFTEPGQAYSQCLKMFGKMTKKMRRDFFFGEESFIFLEIFYIQLLRHDHSNLRINVNFNDHKHYKSSLVKMEDKFLLFINSIQSSFKIEDNKKKSCFRLIIYILMLNTTNN</sequence>